<organism evidence="1 2">
    <name type="scientific">Toxoplasma gondii ARI</name>
    <dbReference type="NCBI Taxonomy" id="1074872"/>
    <lineage>
        <taxon>Eukaryota</taxon>
        <taxon>Sar</taxon>
        <taxon>Alveolata</taxon>
        <taxon>Apicomplexa</taxon>
        <taxon>Conoidasida</taxon>
        <taxon>Coccidia</taxon>
        <taxon>Eucoccidiorida</taxon>
        <taxon>Eimeriorina</taxon>
        <taxon>Sarcocystidae</taxon>
        <taxon>Toxoplasma</taxon>
    </lineage>
</organism>
<comment type="caution">
    <text evidence="1">The sequence shown here is derived from an EMBL/GenBank/DDBJ whole genome shotgun (WGS) entry which is preliminary data.</text>
</comment>
<evidence type="ECO:0000313" key="2">
    <source>
        <dbReference type="Proteomes" id="UP000074247"/>
    </source>
</evidence>
<name>A0A139XPV1_TOXGO</name>
<gene>
    <name evidence="1" type="ORF">TGARI_263610A</name>
</gene>
<dbReference type="EMBL" id="AGQS02005374">
    <property type="protein sequence ID" value="KYF40813.1"/>
    <property type="molecule type" value="Genomic_DNA"/>
</dbReference>
<protein>
    <submittedName>
        <fullName evidence="1">Uncharacterized protein</fullName>
    </submittedName>
</protein>
<dbReference type="AlphaFoldDB" id="A0A139XPV1"/>
<dbReference type="Proteomes" id="UP000074247">
    <property type="component" value="Unassembled WGS sequence"/>
</dbReference>
<feature type="non-terminal residue" evidence="1">
    <location>
        <position position="299"/>
    </location>
</feature>
<sequence length="299" mass="33414">MSEPAAMQICNRARAAVCSREKQVFLSSLRCFFSRASCARGPISCFTSSRSSPASALSFANRNNRHGKTPGFAPLHFFCQDVFRCMRLLSPPRPSVLSPGTSAPARIAASLSALESRERLKFQKLFLLPFASFLRIFPSKHRNLSSFSRSPVSAYASIHCQLLTFHFLLRVSFPRLSILLSVFSHHRTTAPSSPSVPFLSFFSQCFFSLFLLPGLLLGLPPSFLRSRVCARLLVPNAPEPVLFSSRFSAWFPEDDCASRRGDCCLRELSRLPEVFVVHRCALATLDLSPTPRCLYRTTH</sequence>
<accession>A0A139XPV1</accession>
<reference evidence="1 2" key="1">
    <citation type="journal article" date="2016" name="Nat. Commun.">
        <title>Local admixture of amplified and diversified secreted pathogenesis determinants shapes mosaic Toxoplasma gondii genomes.</title>
        <authorList>
            <person name="Lorenzi H."/>
            <person name="Khan A."/>
            <person name="Behnke M.S."/>
            <person name="Namasivayam S."/>
            <person name="Swapna L.S."/>
            <person name="Hadjithomas M."/>
            <person name="Karamycheva S."/>
            <person name="Pinney D."/>
            <person name="Brunk B.P."/>
            <person name="Ajioka J.W."/>
            <person name="Ajzenberg D."/>
            <person name="Boothroyd J.C."/>
            <person name="Boyle J.P."/>
            <person name="Darde M.L."/>
            <person name="Diaz-Miranda M.A."/>
            <person name="Dubey J.P."/>
            <person name="Fritz H.M."/>
            <person name="Gennari S.M."/>
            <person name="Gregory B.D."/>
            <person name="Kim K."/>
            <person name="Saeij J.P."/>
            <person name="Su C."/>
            <person name="White M.W."/>
            <person name="Zhu X.Q."/>
            <person name="Howe D.K."/>
            <person name="Rosenthal B.M."/>
            <person name="Grigg M.E."/>
            <person name="Parkinson J."/>
            <person name="Liu L."/>
            <person name="Kissinger J.C."/>
            <person name="Roos D.S."/>
            <person name="Sibley L.D."/>
        </authorList>
    </citation>
    <scope>NUCLEOTIDE SEQUENCE [LARGE SCALE GENOMIC DNA]</scope>
    <source>
        <strain evidence="1 2">ARI</strain>
    </source>
</reference>
<dbReference type="VEuPathDB" id="ToxoDB:TGARI_263610A"/>
<proteinExistence type="predicted"/>
<evidence type="ECO:0000313" key="1">
    <source>
        <dbReference type="EMBL" id="KYF40813.1"/>
    </source>
</evidence>